<dbReference type="PANTHER" id="PTHR31385">
    <property type="entry name" value="PUTATIVE (DUF220)-RELATED"/>
    <property type="match status" value="1"/>
</dbReference>
<evidence type="ECO:0000313" key="2">
    <source>
        <dbReference type="EMBL" id="KAI7837307.1"/>
    </source>
</evidence>
<evidence type="ECO:0000256" key="1">
    <source>
        <dbReference type="SAM" id="MobiDB-lite"/>
    </source>
</evidence>
<gene>
    <name evidence="2" type="ORF">COHA_008822</name>
</gene>
<evidence type="ECO:0008006" key="4">
    <source>
        <dbReference type="Google" id="ProtNLM"/>
    </source>
</evidence>
<keyword evidence="3" id="KW-1185">Reference proteome</keyword>
<feature type="compositionally biased region" description="Low complexity" evidence="1">
    <location>
        <begin position="233"/>
        <end position="257"/>
    </location>
</feature>
<name>A0AAD5H2T9_9CHLO</name>
<dbReference type="SUPFAM" id="SSF55961">
    <property type="entry name" value="Bet v1-like"/>
    <property type="match status" value="1"/>
</dbReference>
<dbReference type="InterPro" id="IPR023393">
    <property type="entry name" value="START-like_dom_sf"/>
</dbReference>
<feature type="region of interest" description="Disordered" evidence="1">
    <location>
        <begin position="1"/>
        <end position="25"/>
    </location>
</feature>
<comment type="caution">
    <text evidence="2">The sequence shown here is derived from an EMBL/GenBank/DDBJ whole genome shotgun (WGS) entry which is preliminary data.</text>
</comment>
<dbReference type="AlphaFoldDB" id="A0AAD5H2T9"/>
<dbReference type="Proteomes" id="UP001205105">
    <property type="component" value="Unassembled WGS sequence"/>
</dbReference>
<proteinExistence type="predicted"/>
<evidence type="ECO:0000313" key="3">
    <source>
        <dbReference type="Proteomes" id="UP001205105"/>
    </source>
</evidence>
<protein>
    <recommendedName>
        <fullName evidence="4">Coenzyme Q-binding protein COQ10 START domain-containing protein</fullName>
    </recommendedName>
</protein>
<feature type="compositionally biased region" description="Low complexity" evidence="1">
    <location>
        <begin position="266"/>
        <end position="276"/>
    </location>
</feature>
<dbReference type="EMBL" id="JADXDR010000156">
    <property type="protein sequence ID" value="KAI7837307.1"/>
    <property type="molecule type" value="Genomic_DNA"/>
</dbReference>
<dbReference type="Gene3D" id="3.30.530.20">
    <property type="match status" value="1"/>
</dbReference>
<feature type="region of interest" description="Disordered" evidence="1">
    <location>
        <begin position="231"/>
        <end position="285"/>
    </location>
</feature>
<organism evidence="2 3">
    <name type="scientific">Chlorella ohadii</name>
    <dbReference type="NCBI Taxonomy" id="2649997"/>
    <lineage>
        <taxon>Eukaryota</taxon>
        <taxon>Viridiplantae</taxon>
        <taxon>Chlorophyta</taxon>
        <taxon>core chlorophytes</taxon>
        <taxon>Trebouxiophyceae</taxon>
        <taxon>Chlorellales</taxon>
        <taxon>Chlorellaceae</taxon>
        <taxon>Chlorella clade</taxon>
        <taxon>Chlorella</taxon>
    </lineage>
</organism>
<sequence>MGAASKPLPGAQEHKEELNTSTFSHSDRNMHVTVEKPEEGCMCTLSMVARVPLAPDQLYQLLIDPVECLRIFKSLKRVRHRRVLADDGKGNRTVEVDQTGAWRFLVFRGSFTVRMIVEQRASDRTICFRLAKPGFMRQFSGTWTIAPYDNASLDEMVNRHRPSALHRLQASLRSLEHSLGLVGQQDASLVQLQQSVAPAFTPPASLARMMQRIAAKQIEKIMGDLQDEVQRMNNGSKSGSKNGSSSLEAAEEQQQAAQRDKGQGKAGRQAAASKKQLAAHVGPLR</sequence>
<reference evidence="2" key="1">
    <citation type="submission" date="2020-11" db="EMBL/GenBank/DDBJ databases">
        <title>Chlorella ohadii genome sequencing and assembly.</title>
        <authorList>
            <person name="Murik O."/>
            <person name="Treves H."/>
            <person name="Kedem I."/>
            <person name="Shotland Y."/>
            <person name="Kaplan A."/>
        </authorList>
    </citation>
    <scope>NUCLEOTIDE SEQUENCE</scope>
    <source>
        <strain evidence="2">1</strain>
    </source>
</reference>
<dbReference type="PANTHER" id="PTHR31385:SF1">
    <property type="entry name" value="PUTATIVE (DUF220)-RELATED"/>
    <property type="match status" value="1"/>
</dbReference>
<accession>A0AAD5H2T9</accession>